<accession>A0A859QIX7</accession>
<protein>
    <submittedName>
        <fullName evidence="7">Dehydrogenase</fullName>
    </submittedName>
</protein>
<dbReference type="InterPro" id="IPR006140">
    <property type="entry name" value="D-isomer_DH_NAD-bd"/>
</dbReference>
<dbReference type="AlphaFoldDB" id="A0A859QIX7"/>
<keyword evidence="2 4" id="KW-0560">Oxidoreductase</keyword>
<dbReference type="Gene3D" id="3.40.50.720">
    <property type="entry name" value="NAD(P)-binding Rossmann-like Domain"/>
    <property type="match status" value="2"/>
</dbReference>
<evidence type="ECO:0000256" key="3">
    <source>
        <dbReference type="ARBA" id="ARBA00023027"/>
    </source>
</evidence>
<dbReference type="InterPro" id="IPR036291">
    <property type="entry name" value="NAD(P)-bd_dom_sf"/>
</dbReference>
<dbReference type="SUPFAM" id="SSF52283">
    <property type="entry name" value="Formate/glycerate dehydrogenase catalytic domain-like"/>
    <property type="match status" value="1"/>
</dbReference>
<dbReference type="GO" id="GO:0005829">
    <property type="term" value="C:cytosol"/>
    <property type="evidence" value="ECO:0007669"/>
    <property type="project" value="TreeGrafter"/>
</dbReference>
<dbReference type="Proteomes" id="UP000510721">
    <property type="component" value="Chromosome"/>
</dbReference>
<dbReference type="InterPro" id="IPR029753">
    <property type="entry name" value="D-isomer_DH_CS"/>
</dbReference>
<evidence type="ECO:0000256" key="2">
    <source>
        <dbReference type="ARBA" id="ARBA00023002"/>
    </source>
</evidence>
<sequence>MPAIRVQQVTIRRQRRTAAHATGFRWRRCRNADLQEEAVPETHLPNKFKVACVGRAFGPEAQALIRDVVPAEFEISFEIDPGEKCHPLIRESDFILTTAPITEKLIRESPRLRLIHKWGIGVDKIDLAAAEREGVPVAITAGSNAVVVAEHTIMLIIAALRQLSLADRSMREGKWIYTELRPKCRKLSGKTVGILGFGNIGKNVAKRLAGFDVEIIYHDPFRSPPEIEKQFNARFVSFDELMEQSDILTLHCPGGAANHRIINAAAIARMKRGSVLVNAARGDVVDEDAVVAALESGQLLAAGLDAFEPEPLPPTSKLTKLENVVLTPHTAGSVLDNVVNVALHAFNNMLRLARGEEIPASDIVVRPARSRDFAKAS</sequence>
<dbReference type="Pfam" id="PF00389">
    <property type="entry name" value="2-Hacid_dh"/>
    <property type="match status" value="1"/>
</dbReference>
<dbReference type="PROSITE" id="PS00671">
    <property type="entry name" value="D_2_HYDROXYACID_DH_3"/>
    <property type="match status" value="1"/>
</dbReference>
<dbReference type="FunFam" id="3.40.50.720:FF:000203">
    <property type="entry name" value="D-3-phosphoglycerate dehydrogenase (SerA)"/>
    <property type="match status" value="1"/>
</dbReference>
<proteinExistence type="inferred from homology"/>
<reference evidence="7 8" key="1">
    <citation type="submission" date="2019-06" db="EMBL/GenBank/DDBJ databases">
        <title>Complete genome sequence of Ensifer mexicanus ITTG R7 isolated from nodules of Acacia angustissima (Mill.) Kuntze.</title>
        <authorList>
            <person name="Rincon-Rosales R."/>
            <person name="Rogel M.A."/>
            <person name="Guerrero G."/>
            <person name="Rincon-Molina C.I."/>
            <person name="Lopez-Lopez A."/>
            <person name="Martinez-Romero E."/>
        </authorList>
    </citation>
    <scope>NUCLEOTIDE SEQUENCE [LARGE SCALE GENOMIC DNA]</scope>
    <source>
        <strain evidence="7 8">ITTG R7</strain>
    </source>
</reference>
<feature type="domain" description="D-isomer specific 2-hydroxyacid dehydrogenase NAD-binding" evidence="6">
    <location>
        <begin position="153"/>
        <end position="331"/>
    </location>
</feature>
<dbReference type="GO" id="GO:0016618">
    <property type="term" value="F:hydroxypyruvate reductase [NAD(P)H] activity"/>
    <property type="evidence" value="ECO:0007669"/>
    <property type="project" value="TreeGrafter"/>
</dbReference>
<keyword evidence="3" id="KW-0520">NAD</keyword>
<evidence type="ECO:0000313" key="8">
    <source>
        <dbReference type="Proteomes" id="UP000510721"/>
    </source>
</evidence>
<dbReference type="InterPro" id="IPR006139">
    <property type="entry name" value="D-isomer_2_OHA_DH_cat_dom"/>
</dbReference>
<keyword evidence="8" id="KW-1185">Reference proteome</keyword>
<gene>
    <name evidence="7" type="ORF">FKV68_16580</name>
</gene>
<dbReference type="PANTHER" id="PTHR10996:SF283">
    <property type="entry name" value="GLYOXYLATE_HYDROXYPYRUVATE REDUCTASE B"/>
    <property type="match status" value="1"/>
</dbReference>
<dbReference type="InterPro" id="IPR050223">
    <property type="entry name" value="D-isomer_2-hydroxyacid_DH"/>
</dbReference>
<evidence type="ECO:0000256" key="1">
    <source>
        <dbReference type="ARBA" id="ARBA00005854"/>
    </source>
</evidence>
<dbReference type="Pfam" id="PF02826">
    <property type="entry name" value="2-Hacid_dh_C"/>
    <property type="match status" value="1"/>
</dbReference>
<dbReference type="GO" id="GO:0030267">
    <property type="term" value="F:glyoxylate reductase (NADPH) activity"/>
    <property type="evidence" value="ECO:0007669"/>
    <property type="project" value="TreeGrafter"/>
</dbReference>
<dbReference type="PROSITE" id="PS00065">
    <property type="entry name" value="D_2_HYDROXYACID_DH_1"/>
    <property type="match status" value="1"/>
</dbReference>
<dbReference type="GO" id="GO:0051287">
    <property type="term" value="F:NAD binding"/>
    <property type="evidence" value="ECO:0007669"/>
    <property type="project" value="InterPro"/>
</dbReference>
<comment type="similarity">
    <text evidence="1 4">Belongs to the D-isomer specific 2-hydroxyacid dehydrogenase family.</text>
</comment>
<dbReference type="EMBL" id="CP041238">
    <property type="protein sequence ID" value="QLL62945.1"/>
    <property type="molecule type" value="Genomic_DNA"/>
</dbReference>
<dbReference type="InterPro" id="IPR029752">
    <property type="entry name" value="D-isomer_DH_CS1"/>
</dbReference>
<evidence type="ECO:0000259" key="6">
    <source>
        <dbReference type="Pfam" id="PF02826"/>
    </source>
</evidence>
<dbReference type="CDD" id="cd12175">
    <property type="entry name" value="2-Hacid_dh_11"/>
    <property type="match status" value="1"/>
</dbReference>
<feature type="domain" description="D-isomer specific 2-hydroxyacid dehydrogenase catalytic" evidence="5">
    <location>
        <begin position="59"/>
        <end position="357"/>
    </location>
</feature>
<evidence type="ECO:0000259" key="5">
    <source>
        <dbReference type="Pfam" id="PF00389"/>
    </source>
</evidence>
<evidence type="ECO:0000256" key="4">
    <source>
        <dbReference type="RuleBase" id="RU003719"/>
    </source>
</evidence>
<organism evidence="7 8">
    <name type="scientific">Sinorhizobium mexicanum</name>
    <dbReference type="NCBI Taxonomy" id="375549"/>
    <lineage>
        <taxon>Bacteria</taxon>
        <taxon>Pseudomonadati</taxon>
        <taxon>Pseudomonadota</taxon>
        <taxon>Alphaproteobacteria</taxon>
        <taxon>Hyphomicrobiales</taxon>
        <taxon>Rhizobiaceae</taxon>
        <taxon>Sinorhizobium/Ensifer group</taxon>
        <taxon>Sinorhizobium</taxon>
    </lineage>
</organism>
<dbReference type="SUPFAM" id="SSF51735">
    <property type="entry name" value="NAD(P)-binding Rossmann-fold domains"/>
    <property type="match status" value="1"/>
</dbReference>
<evidence type="ECO:0000313" key="7">
    <source>
        <dbReference type="EMBL" id="QLL62945.1"/>
    </source>
</evidence>
<name>A0A859QIX7_9HYPH</name>
<dbReference type="PANTHER" id="PTHR10996">
    <property type="entry name" value="2-HYDROXYACID DEHYDROGENASE-RELATED"/>
    <property type="match status" value="1"/>
</dbReference>
<dbReference type="KEGG" id="emx:FKV68_16580"/>